<comment type="caution">
    <text evidence="8">The sequence shown here is derived from an EMBL/GenBank/DDBJ whole genome shotgun (WGS) entry which is preliminary data.</text>
</comment>
<dbReference type="Gene3D" id="1.10.600.10">
    <property type="entry name" value="Farnesyl Diphosphate Synthase"/>
    <property type="match status" value="1"/>
</dbReference>
<evidence type="ECO:0000313" key="9">
    <source>
        <dbReference type="Proteomes" id="UP000824890"/>
    </source>
</evidence>
<evidence type="ECO:0000256" key="1">
    <source>
        <dbReference type="ARBA" id="ARBA00022723"/>
    </source>
</evidence>
<gene>
    <name evidence="8" type="ORF">HID58_033438</name>
</gene>
<keyword evidence="9" id="KW-1185">Reference proteome</keyword>
<evidence type="ECO:0000313" key="8">
    <source>
        <dbReference type="EMBL" id="KAH0910117.1"/>
    </source>
</evidence>
<dbReference type="Pfam" id="PF03936">
    <property type="entry name" value="Terpene_synth_C"/>
    <property type="match status" value="1"/>
</dbReference>
<dbReference type="InterPro" id="IPR008930">
    <property type="entry name" value="Terpenoid_cyclase/PrenylTrfase"/>
</dbReference>
<reference evidence="8 9" key="1">
    <citation type="submission" date="2021-05" db="EMBL/GenBank/DDBJ databases">
        <title>Genome Assembly of Synthetic Allotetraploid Brassica napus Reveals Homoeologous Exchanges between Subgenomes.</title>
        <authorList>
            <person name="Davis J.T."/>
        </authorList>
    </citation>
    <scope>NUCLEOTIDE SEQUENCE [LARGE SCALE GENOMIC DNA]</scope>
    <source>
        <strain evidence="9">cv. Da-Ae</strain>
        <tissue evidence="8">Seedling</tissue>
    </source>
</reference>
<dbReference type="Pfam" id="PF01397">
    <property type="entry name" value="Terpene_synth"/>
    <property type="match status" value="1"/>
</dbReference>
<dbReference type="InterPro" id="IPR008949">
    <property type="entry name" value="Isoprenoid_synthase_dom_sf"/>
</dbReference>
<keyword evidence="4" id="KW-0456">Lyase</keyword>
<dbReference type="CDD" id="cd00684">
    <property type="entry name" value="Terpene_cyclase_plant_C1"/>
    <property type="match status" value="1"/>
</dbReference>
<dbReference type="EMBL" id="JAGKQM010000009">
    <property type="protein sequence ID" value="KAH0910117.1"/>
    <property type="molecule type" value="Genomic_DNA"/>
</dbReference>
<sequence length="635" mass="73553">MKLLFLSCDKNIGRQKKDKNIVPINLVVKPGSSIPISSVVNMEAIGIFGTKPGSRLSFCSQTNLFPACKLHRSPATSYPRNHAHFVSLKATANPLACEDEENNRNIRKPFPSKWDHQSLFGNLDFSQMDAIGREIEALKPQVRNMFISSKGIKKKFLFTYLLVTLGVAYHFEDEIVETLKDGFQKIEEMMAGEDDLYTVSVIFYVFRTYGYNISSGVVRDHGEFKKCLTRDAKGILSLYEAAHMGTTTDYILDEALTFTLSNLESLSCTCKPNLSRLIRNSLGLPQHKNMEILVAKEFIRFYEKEEDSDLTLLKFSKLNFKFLQLLYLQELKILSKWYKEQDFESKLPPYYRDILVELNLHTLTYLEPKYSRVRIFLTKFYVMQVIVDDTCDRYASLREVEILAHIFERWDLDDHAMDRLPDYLKSVVEFVIGTFQEFERELGSELGAVYSMEATIEYFKRYMRSNLQLAKWASVDYLPSFQEYLDVAGLEIALDFTLACVLMAMKNICKEEAYEWLKCRDKLNKAIATKARVFNDMFGYEDDMNRGYLTGSVNCYKKQYGVTEEEAFRKLHQLIAEYDKMMNEEILKPINVPRQVLKVVMIDTLRAVNVAYNKQDGFTRPDGHLKNITSMLVDL</sequence>
<feature type="domain" description="Terpene synthase N-terminal" evidence="6">
    <location>
        <begin position="126"/>
        <end position="282"/>
    </location>
</feature>
<organism evidence="8 9">
    <name type="scientific">Brassica napus</name>
    <name type="common">Rape</name>
    <dbReference type="NCBI Taxonomy" id="3708"/>
    <lineage>
        <taxon>Eukaryota</taxon>
        <taxon>Viridiplantae</taxon>
        <taxon>Streptophyta</taxon>
        <taxon>Embryophyta</taxon>
        <taxon>Tracheophyta</taxon>
        <taxon>Spermatophyta</taxon>
        <taxon>Magnoliopsida</taxon>
        <taxon>eudicotyledons</taxon>
        <taxon>Gunneridae</taxon>
        <taxon>Pentapetalae</taxon>
        <taxon>rosids</taxon>
        <taxon>malvids</taxon>
        <taxon>Brassicales</taxon>
        <taxon>Brassicaceae</taxon>
        <taxon>Brassiceae</taxon>
        <taxon>Brassica</taxon>
    </lineage>
</organism>
<feature type="domain" description="Terpene synthase metal-binding" evidence="7">
    <location>
        <begin position="339"/>
        <end position="580"/>
    </location>
</feature>
<dbReference type="SUPFAM" id="SSF48239">
    <property type="entry name" value="Terpenoid cyclases/Protein prenyltransferases"/>
    <property type="match status" value="1"/>
</dbReference>
<keyword evidence="2" id="KW-0460">Magnesium</keyword>
<dbReference type="InterPro" id="IPR044814">
    <property type="entry name" value="Terpene_cyclase_plant_C1"/>
</dbReference>
<evidence type="ECO:0000256" key="2">
    <source>
        <dbReference type="ARBA" id="ARBA00022842"/>
    </source>
</evidence>
<accession>A0ABQ8C033</accession>
<dbReference type="InterPro" id="IPR050148">
    <property type="entry name" value="Terpene_synthase-like"/>
</dbReference>
<dbReference type="InterPro" id="IPR001906">
    <property type="entry name" value="Terpene_synth_N"/>
</dbReference>
<evidence type="ECO:0000259" key="6">
    <source>
        <dbReference type="Pfam" id="PF01397"/>
    </source>
</evidence>
<protein>
    <submittedName>
        <fullName evidence="8">Uncharacterized protein</fullName>
    </submittedName>
</protein>
<keyword evidence="3" id="KW-0464">Manganese</keyword>
<evidence type="ECO:0000256" key="3">
    <source>
        <dbReference type="ARBA" id="ARBA00023211"/>
    </source>
</evidence>
<dbReference type="Gene3D" id="1.50.10.130">
    <property type="entry name" value="Terpene synthase, N-terminal domain"/>
    <property type="match status" value="1"/>
</dbReference>
<dbReference type="InterPro" id="IPR005630">
    <property type="entry name" value="Terpene_synthase_metal-bd"/>
</dbReference>
<dbReference type="SUPFAM" id="SSF48576">
    <property type="entry name" value="Terpenoid synthases"/>
    <property type="match status" value="1"/>
</dbReference>
<keyword evidence="1" id="KW-0479">Metal-binding</keyword>
<dbReference type="Proteomes" id="UP000824890">
    <property type="component" value="Unassembled WGS sequence"/>
</dbReference>
<proteinExistence type="inferred from homology"/>
<name>A0ABQ8C033_BRANA</name>
<evidence type="ECO:0000256" key="4">
    <source>
        <dbReference type="ARBA" id="ARBA00023239"/>
    </source>
</evidence>
<dbReference type="PANTHER" id="PTHR31225:SF242">
    <property type="entry name" value="TERPENOID SYNTHASE 9"/>
    <property type="match status" value="1"/>
</dbReference>
<evidence type="ECO:0000259" key="7">
    <source>
        <dbReference type="Pfam" id="PF03936"/>
    </source>
</evidence>
<dbReference type="PANTHER" id="PTHR31225">
    <property type="entry name" value="OS04G0344100 PROTEIN-RELATED"/>
    <property type="match status" value="1"/>
</dbReference>
<dbReference type="InterPro" id="IPR036965">
    <property type="entry name" value="Terpene_synth_N_sf"/>
</dbReference>
<evidence type="ECO:0000256" key="5">
    <source>
        <dbReference type="ARBA" id="ARBA00038405"/>
    </source>
</evidence>
<comment type="similarity">
    <text evidence="5">Belongs to the terpene synthase family. Tpsa subfamily.</text>
</comment>